<dbReference type="EMBL" id="JAHCDA010000003">
    <property type="protein sequence ID" value="MBS7812821.1"/>
    <property type="molecule type" value="Genomic_DNA"/>
</dbReference>
<comment type="caution">
    <text evidence="1">The sequence shown here is derived from an EMBL/GenBank/DDBJ whole genome shotgun (WGS) entry which is preliminary data.</text>
</comment>
<proteinExistence type="predicted"/>
<keyword evidence="1" id="KW-0378">Hydrolase</keyword>
<dbReference type="Proteomes" id="UP000766336">
    <property type="component" value="Unassembled WGS sequence"/>
</dbReference>
<dbReference type="InterPro" id="IPR018550">
    <property type="entry name" value="Lipid-A_deacylase-rel"/>
</dbReference>
<dbReference type="Pfam" id="PF09411">
    <property type="entry name" value="PagL"/>
    <property type="match status" value="1"/>
</dbReference>
<evidence type="ECO:0000313" key="2">
    <source>
        <dbReference type="Proteomes" id="UP000766336"/>
    </source>
</evidence>
<gene>
    <name evidence="1" type="ORF">KHU32_17865</name>
</gene>
<accession>A0ABS5QGL2</accession>
<dbReference type="Gene3D" id="2.40.160.20">
    <property type="match status" value="1"/>
</dbReference>
<protein>
    <submittedName>
        <fullName evidence="1">Acyloxyacyl hydrolase</fullName>
    </submittedName>
</protein>
<keyword evidence="2" id="KW-1185">Reference proteome</keyword>
<sequence length="218" mass="23955">MGFPLPAFPPAAWRWASRLSLVTFLALSPAMARSQEVLPRMHAGLTVETWLSELRGGLTWHDPSFLNGRESGLDINGELLFVTPVPRSWGEGLSPGWRWLATPRPHLGFTANTSGNTSSGYFGLTWSVPIARDVFRRGDAIRFDFFGGGAVHDGLRYSHVADRKSLGSSLLFRVGGEIGYQFTPRYSVSLFLDHMSNAGLARENQGLNTLGLRFGVGF</sequence>
<reference evidence="1 2" key="1">
    <citation type="submission" date="2021-05" db="EMBL/GenBank/DDBJ databases">
        <title>Roseococcus sp. XZZS9, whole genome shotgun sequencing project.</title>
        <authorList>
            <person name="Zhao G."/>
            <person name="Shen L."/>
        </authorList>
    </citation>
    <scope>NUCLEOTIDE SEQUENCE [LARGE SCALE GENOMIC DNA]</scope>
    <source>
        <strain evidence="1 2">XZZS9</strain>
    </source>
</reference>
<evidence type="ECO:0000313" key="1">
    <source>
        <dbReference type="EMBL" id="MBS7812821.1"/>
    </source>
</evidence>
<dbReference type="GO" id="GO:0016787">
    <property type="term" value="F:hydrolase activity"/>
    <property type="evidence" value="ECO:0007669"/>
    <property type="project" value="UniProtKB-KW"/>
</dbReference>
<dbReference type="RefSeq" id="WP_213671504.1">
    <property type="nucleotide sequence ID" value="NZ_JAHCDA010000003.1"/>
</dbReference>
<name>A0ABS5QGL2_9PROT</name>
<organism evidence="1 2">
    <name type="scientific">Roseococcus pinisoli</name>
    <dbReference type="NCBI Taxonomy" id="2835040"/>
    <lineage>
        <taxon>Bacteria</taxon>
        <taxon>Pseudomonadati</taxon>
        <taxon>Pseudomonadota</taxon>
        <taxon>Alphaproteobacteria</taxon>
        <taxon>Acetobacterales</taxon>
        <taxon>Roseomonadaceae</taxon>
        <taxon>Roseococcus</taxon>
    </lineage>
</organism>